<dbReference type="Proteomes" id="UP000663844">
    <property type="component" value="Unassembled WGS sequence"/>
</dbReference>
<dbReference type="PROSITE" id="PS50164">
    <property type="entry name" value="GIY_YIG"/>
    <property type="match status" value="1"/>
</dbReference>
<dbReference type="PANTHER" id="PTHR20208">
    <property type="entry name" value="STRUCTURE-SPECIFIC ENDONUCLEASE SUBUNIT SLX1"/>
    <property type="match status" value="1"/>
</dbReference>
<comment type="caution">
    <text evidence="2">The sequence shown here is derived from an EMBL/GenBank/DDBJ whole genome shotgun (WGS) entry which is preliminary data.</text>
</comment>
<accession>A0A820RTS3</accession>
<dbReference type="InterPro" id="IPR050381">
    <property type="entry name" value="SLX1_endonuclease"/>
</dbReference>
<protein>
    <recommendedName>
        <fullName evidence="1">GIY-YIG domain-containing protein</fullName>
    </recommendedName>
</protein>
<dbReference type="EMBL" id="CAJOAZ010031868">
    <property type="protein sequence ID" value="CAF4443259.1"/>
    <property type="molecule type" value="Genomic_DNA"/>
</dbReference>
<dbReference type="GO" id="GO:0017108">
    <property type="term" value="F:5'-flap endonuclease activity"/>
    <property type="evidence" value="ECO:0007669"/>
    <property type="project" value="TreeGrafter"/>
</dbReference>
<feature type="non-terminal residue" evidence="2">
    <location>
        <position position="1"/>
    </location>
</feature>
<evidence type="ECO:0000259" key="1">
    <source>
        <dbReference type="PROSITE" id="PS50164"/>
    </source>
</evidence>
<feature type="domain" description="GIY-YIG" evidence="1">
    <location>
        <begin position="1"/>
        <end position="75"/>
    </location>
</feature>
<organism evidence="2 3">
    <name type="scientific">Adineta steineri</name>
    <dbReference type="NCBI Taxonomy" id="433720"/>
    <lineage>
        <taxon>Eukaryota</taxon>
        <taxon>Metazoa</taxon>
        <taxon>Spiralia</taxon>
        <taxon>Gnathifera</taxon>
        <taxon>Rotifera</taxon>
        <taxon>Eurotatoria</taxon>
        <taxon>Bdelloidea</taxon>
        <taxon>Adinetida</taxon>
        <taxon>Adinetidae</taxon>
        <taxon>Adineta</taxon>
    </lineage>
</organism>
<evidence type="ECO:0000313" key="3">
    <source>
        <dbReference type="Proteomes" id="UP000663844"/>
    </source>
</evidence>
<dbReference type="GO" id="GO:0000724">
    <property type="term" value="P:double-strand break repair via homologous recombination"/>
    <property type="evidence" value="ECO:0007669"/>
    <property type="project" value="TreeGrafter"/>
</dbReference>
<sequence length="107" mass="12397">KCKGRTCIGFTVNLNRRIKQHNKGKDFGGAKRTSGKGPWEMVLIVHGFPNEISALRFEWAWQNPEQSVRLKHLNLPKTKRFSLKFKLQILAEMLSIGPWTRLPLTIR</sequence>
<dbReference type="GO" id="GO:0033557">
    <property type="term" value="C:Slx1-Slx4 complex"/>
    <property type="evidence" value="ECO:0007669"/>
    <property type="project" value="TreeGrafter"/>
</dbReference>
<dbReference type="AlphaFoldDB" id="A0A820RTS3"/>
<name>A0A820RTS3_9BILA</name>
<evidence type="ECO:0000313" key="2">
    <source>
        <dbReference type="EMBL" id="CAF4443259.1"/>
    </source>
</evidence>
<dbReference type="CDD" id="cd10455">
    <property type="entry name" value="GIY-YIG_SLX1"/>
    <property type="match status" value="1"/>
</dbReference>
<dbReference type="Pfam" id="PF01541">
    <property type="entry name" value="GIY-YIG"/>
    <property type="match status" value="1"/>
</dbReference>
<feature type="non-terminal residue" evidence="2">
    <location>
        <position position="107"/>
    </location>
</feature>
<reference evidence="2" key="1">
    <citation type="submission" date="2021-02" db="EMBL/GenBank/DDBJ databases">
        <authorList>
            <person name="Nowell W R."/>
        </authorList>
    </citation>
    <scope>NUCLEOTIDE SEQUENCE</scope>
</reference>
<dbReference type="InterPro" id="IPR000305">
    <property type="entry name" value="GIY-YIG_endonuc"/>
</dbReference>
<gene>
    <name evidence="2" type="ORF">OXD698_LOCUS53947</name>
</gene>
<dbReference type="PANTHER" id="PTHR20208:SF10">
    <property type="entry name" value="STRUCTURE-SPECIFIC ENDONUCLEASE SUBUNIT SLX1"/>
    <property type="match status" value="1"/>
</dbReference>
<dbReference type="InterPro" id="IPR035901">
    <property type="entry name" value="GIY-YIG_endonuc_sf"/>
</dbReference>
<dbReference type="GO" id="GO:0008821">
    <property type="term" value="F:crossover junction DNA endonuclease activity"/>
    <property type="evidence" value="ECO:0007669"/>
    <property type="project" value="TreeGrafter"/>
</dbReference>
<dbReference type="Gene3D" id="3.40.1440.10">
    <property type="entry name" value="GIY-YIG endonuclease"/>
    <property type="match status" value="1"/>
</dbReference>
<proteinExistence type="predicted"/>